<sequence>MSFLFFISVIVVSEGIVRAEELSDQVAQESGSAITLVDGPKYVTPPQHQPSAKPSISIPDKTHNALGIQTTKRPSLYNVKKYLPRPYLRTKPIYFKKTPPKIPYNNVVPLQNHQHQRQHFPPSRDHQIMFAASTGKPTIVKPESPKFNLPVQTINGVRNYDIKPPKLDYKSTTISTTTTTATTEKPKRNKRIWPKHILDRMNMTTAMSSPTTHNNITLTNVTITNNAKERNETDHVTSASIHVQVRYINSTSRSTTVTPPRVYRRVVRIPKHKSITSHTTTMTPTESNEWIPLIPSYHKNTRRLVSNRIKRADNEFTVHSQTPGEDRRTLYLSSYGLVPLGNVHNQPGLEEGIRKNIRKRKRHLKPNLYSGFSGYTIARPSNMHVIWRNLEHEQQPQVVTKIKHHHHHHHHKYVKTVEKPVQVPVKIEVPKPYPVPVEKKIPVPVEKIIQRVVEKKVPYPVPIEKKVPYPIEIKVPQVFPVKIVEKEYVPKPYPIVHHVPVIKQVEVKVPHPVPVRFEKKVPYPVQVKVPVPVDRPVPVPIHIEKKVPVAVPFKVLVPQPYPVETRVPYPVEVKVKEPVEVIKHVQVPVKVPVPQPIHIKVPHPVPVTVEKKVPYPVEVEKKIPVPIKIYIPKPVTVEKKVPVYISKPYLVERKVPVPVEVPIQVPVYLNDVSPEPQIFSHSEPTPYGSSVGTDHVASDITVTRTPHHTVTYHGNRFFTGFSDRSDVTTPTSAISTSS</sequence>
<keyword evidence="1" id="KW-0732">Signal</keyword>
<evidence type="ECO:0000256" key="1">
    <source>
        <dbReference type="SAM" id="SignalP"/>
    </source>
</evidence>
<name>A0A4C1Y9T4_EUMVA</name>
<feature type="chain" id="PRO_5020033512" description="Zinc finger protein 512B" evidence="1">
    <location>
        <begin position="20"/>
        <end position="738"/>
    </location>
</feature>
<reference evidence="2 3" key="1">
    <citation type="journal article" date="2019" name="Commun. Biol.">
        <title>The bagworm genome reveals a unique fibroin gene that provides high tensile strength.</title>
        <authorList>
            <person name="Kono N."/>
            <person name="Nakamura H."/>
            <person name="Ohtoshi R."/>
            <person name="Tomita M."/>
            <person name="Numata K."/>
            <person name="Arakawa K."/>
        </authorList>
    </citation>
    <scope>NUCLEOTIDE SEQUENCE [LARGE SCALE GENOMIC DNA]</scope>
</reference>
<protein>
    <recommendedName>
        <fullName evidence="4">Zinc finger protein 512B</fullName>
    </recommendedName>
</protein>
<evidence type="ECO:0000313" key="2">
    <source>
        <dbReference type="EMBL" id="GBP71225.1"/>
    </source>
</evidence>
<gene>
    <name evidence="2" type="ORF">EVAR_44863_1</name>
</gene>
<accession>A0A4C1Y9T4</accession>
<dbReference type="STRING" id="151549.A0A4C1Y9T4"/>
<organism evidence="2 3">
    <name type="scientific">Eumeta variegata</name>
    <name type="common">Bagworm moth</name>
    <name type="synonym">Eumeta japonica</name>
    <dbReference type="NCBI Taxonomy" id="151549"/>
    <lineage>
        <taxon>Eukaryota</taxon>
        <taxon>Metazoa</taxon>
        <taxon>Ecdysozoa</taxon>
        <taxon>Arthropoda</taxon>
        <taxon>Hexapoda</taxon>
        <taxon>Insecta</taxon>
        <taxon>Pterygota</taxon>
        <taxon>Neoptera</taxon>
        <taxon>Endopterygota</taxon>
        <taxon>Lepidoptera</taxon>
        <taxon>Glossata</taxon>
        <taxon>Ditrysia</taxon>
        <taxon>Tineoidea</taxon>
        <taxon>Psychidae</taxon>
        <taxon>Oiketicinae</taxon>
        <taxon>Eumeta</taxon>
    </lineage>
</organism>
<comment type="caution">
    <text evidence="2">The sequence shown here is derived from an EMBL/GenBank/DDBJ whole genome shotgun (WGS) entry which is preliminary data.</text>
</comment>
<evidence type="ECO:0008006" key="4">
    <source>
        <dbReference type="Google" id="ProtNLM"/>
    </source>
</evidence>
<dbReference type="PANTHER" id="PTHR47771:SF14">
    <property type="entry name" value="RH73259P"/>
    <property type="match status" value="1"/>
</dbReference>
<keyword evidence="3" id="KW-1185">Reference proteome</keyword>
<dbReference type="Proteomes" id="UP000299102">
    <property type="component" value="Unassembled WGS sequence"/>
</dbReference>
<dbReference type="PANTHER" id="PTHR47771">
    <property type="entry name" value="LD27203P-RELATED"/>
    <property type="match status" value="1"/>
</dbReference>
<dbReference type="OrthoDB" id="7490614at2759"/>
<dbReference type="AlphaFoldDB" id="A0A4C1Y9T4"/>
<proteinExistence type="predicted"/>
<feature type="signal peptide" evidence="1">
    <location>
        <begin position="1"/>
        <end position="19"/>
    </location>
</feature>
<dbReference type="EMBL" id="BGZK01001101">
    <property type="protein sequence ID" value="GBP71225.1"/>
    <property type="molecule type" value="Genomic_DNA"/>
</dbReference>
<evidence type="ECO:0000313" key="3">
    <source>
        <dbReference type="Proteomes" id="UP000299102"/>
    </source>
</evidence>